<feature type="region of interest" description="Disordered" evidence="7">
    <location>
        <begin position="1"/>
        <end position="46"/>
    </location>
</feature>
<feature type="region of interest" description="Disordered" evidence="7">
    <location>
        <begin position="451"/>
        <end position="474"/>
    </location>
</feature>
<feature type="compositionally biased region" description="Acidic residues" evidence="7">
    <location>
        <begin position="461"/>
        <end position="474"/>
    </location>
</feature>
<reference evidence="9 10" key="1">
    <citation type="submission" date="2019-10" db="EMBL/GenBank/DDBJ databases">
        <authorList>
            <person name="Palmer J.M."/>
        </authorList>
    </citation>
    <scope>NUCLEOTIDE SEQUENCE [LARGE SCALE GENOMIC DNA]</scope>
    <source>
        <strain evidence="9 10">TWF730</strain>
    </source>
</reference>
<dbReference type="GO" id="GO:0000329">
    <property type="term" value="C:fungal-type vacuole membrane"/>
    <property type="evidence" value="ECO:0007669"/>
    <property type="project" value="TreeGrafter"/>
</dbReference>
<feature type="transmembrane region" description="Helical" evidence="8">
    <location>
        <begin position="484"/>
        <end position="502"/>
    </location>
</feature>
<feature type="transmembrane region" description="Helical" evidence="8">
    <location>
        <begin position="401"/>
        <end position="427"/>
    </location>
</feature>
<organism evidence="9 10">
    <name type="scientific">Orbilia blumenaviensis</name>
    <dbReference type="NCBI Taxonomy" id="1796055"/>
    <lineage>
        <taxon>Eukaryota</taxon>
        <taxon>Fungi</taxon>
        <taxon>Dikarya</taxon>
        <taxon>Ascomycota</taxon>
        <taxon>Pezizomycotina</taxon>
        <taxon>Orbiliomycetes</taxon>
        <taxon>Orbiliales</taxon>
        <taxon>Orbiliaceae</taxon>
        <taxon>Orbilia</taxon>
    </lineage>
</organism>
<protein>
    <recommendedName>
        <fullName evidence="11">Oligopeptide transporter</fullName>
    </recommendedName>
</protein>
<evidence type="ECO:0008006" key="11">
    <source>
        <dbReference type="Google" id="ProtNLM"/>
    </source>
</evidence>
<feature type="transmembrane region" description="Helical" evidence="8">
    <location>
        <begin position="508"/>
        <end position="526"/>
    </location>
</feature>
<feature type="region of interest" description="Disordered" evidence="7">
    <location>
        <begin position="65"/>
        <end position="95"/>
    </location>
</feature>
<dbReference type="InterPro" id="IPR004813">
    <property type="entry name" value="OPT"/>
</dbReference>
<evidence type="ECO:0000256" key="4">
    <source>
        <dbReference type="ARBA" id="ARBA00022692"/>
    </source>
</evidence>
<evidence type="ECO:0000256" key="7">
    <source>
        <dbReference type="SAM" id="MobiDB-lite"/>
    </source>
</evidence>
<feature type="compositionally biased region" description="Acidic residues" evidence="7">
    <location>
        <begin position="81"/>
        <end position="91"/>
    </location>
</feature>
<dbReference type="PANTHER" id="PTHR31645:SF0">
    <property type="entry name" value="OLIGOPEPTIDE TRANSPORTER YGL114W-RELATED"/>
    <property type="match status" value="1"/>
</dbReference>
<feature type="transmembrane region" description="Helical" evidence="8">
    <location>
        <begin position="364"/>
        <end position="381"/>
    </location>
</feature>
<feature type="transmembrane region" description="Helical" evidence="8">
    <location>
        <begin position="546"/>
        <end position="566"/>
    </location>
</feature>
<evidence type="ECO:0000256" key="5">
    <source>
        <dbReference type="ARBA" id="ARBA00022989"/>
    </source>
</evidence>
<evidence type="ECO:0000256" key="2">
    <source>
        <dbReference type="ARBA" id="ARBA00008807"/>
    </source>
</evidence>
<comment type="similarity">
    <text evidence="2">Belongs to the oligopeptide OPT transporter family.</text>
</comment>
<evidence type="ECO:0000256" key="6">
    <source>
        <dbReference type="ARBA" id="ARBA00023136"/>
    </source>
</evidence>
<proteinExistence type="inferred from homology"/>
<dbReference type="AlphaFoldDB" id="A0AAV9U1D4"/>
<keyword evidence="10" id="KW-1185">Reference proteome</keyword>
<feature type="region of interest" description="Disordered" evidence="7">
    <location>
        <begin position="268"/>
        <end position="296"/>
    </location>
</feature>
<feature type="compositionally biased region" description="Low complexity" evidence="7">
    <location>
        <begin position="65"/>
        <end position="80"/>
    </location>
</feature>
<keyword evidence="5 8" id="KW-1133">Transmembrane helix</keyword>
<dbReference type="GO" id="GO:0035673">
    <property type="term" value="F:oligopeptide transmembrane transporter activity"/>
    <property type="evidence" value="ECO:0007669"/>
    <property type="project" value="InterPro"/>
</dbReference>
<feature type="transmembrane region" description="Helical" evidence="8">
    <location>
        <begin position="170"/>
        <end position="190"/>
    </location>
</feature>
<name>A0AAV9U1D4_9PEZI</name>
<comment type="subcellular location">
    <subcellularLocation>
        <location evidence="1">Membrane</location>
        <topology evidence="1">Multi-pass membrane protein</topology>
    </subcellularLocation>
</comment>
<feature type="transmembrane region" description="Helical" evidence="8">
    <location>
        <begin position="653"/>
        <end position="671"/>
    </location>
</feature>
<dbReference type="EMBL" id="JAVHNS010000018">
    <property type="protein sequence ID" value="KAK6331534.1"/>
    <property type="molecule type" value="Genomic_DNA"/>
</dbReference>
<feature type="transmembrane region" description="Helical" evidence="8">
    <location>
        <begin position="729"/>
        <end position="751"/>
    </location>
</feature>
<dbReference type="Pfam" id="PF03169">
    <property type="entry name" value="OPT"/>
    <property type="match status" value="1"/>
</dbReference>
<accession>A0AAV9U1D4</accession>
<sequence>MPDTDLKIPSSSASASSSSSLRQQQKEAVEVEEGDDRTLLLSDNDNDNNNNALTVSSIAAIATTRSNNNNNNTTTYNESINNEDDEDDNEDDGKAHRYNGRQFTLRGILVGFIVGTVLAAVNVYFGLQTGWISLMPMPSSLLAFVFFKVASASGLLGFPFTPKENVFVQTVAVAVGCMSLTGGLIGVIPAIEKLLTTEESGPVRLSTPSLIIWCLGLAFFGVIYSVPLRKQFIVREKLKFPSGTATATMISLLHNGQADIRTDGLRQRRSAGGSYRRVRDDEDEENLPQQSDPSAPNYDWRFQTRVLSIAFGASAVYTLLTFFLPILRNLPVFGHHAAQTWLWALNPSPAYIGQGIIMGQSTTLAMLFGAIVGWGVLSPLAKKQGWAPGIVNDWKSGSRGWIVWISLAIMLADSVVSLSLLAGDTALPLIKTQIRRSEWLKRHTQKFMAIPMEDGSQSGEHEDEDGENEEVDAPSEEQIGVKTFVVSLLLTTVLCILTIRYTFPQVPIYLTIISLGVAFILSVMAARALGQTDLNPVSGISKIAQLFFALIVSKTTGSAVLINLVAGAVSEAAGQQAGDILQDLKTSHLLYASPKAQFYGQIVGAAYGAVISSLLYRLYDHVYAIPSKMFEMPAAIVWIDCSRLLYGEGLPPYAREFCIAFGVVFAAVTAIKSRSKAGYAGWLPGGIAVAIGMYNTPSFTLARVIGGVAEGYWRRRATGAQDAKNKETVLILVASGAIIGEGLASLVNLGLTMLTA</sequence>
<dbReference type="InterPro" id="IPR045035">
    <property type="entry name" value="YSL-like"/>
</dbReference>
<evidence type="ECO:0000256" key="8">
    <source>
        <dbReference type="SAM" id="Phobius"/>
    </source>
</evidence>
<keyword evidence="6 8" id="KW-0472">Membrane</keyword>
<evidence type="ECO:0000256" key="1">
    <source>
        <dbReference type="ARBA" id="ARBA00004141"/>
    </source>
</evidence>
<feature type="transmembrane region" description="Helical" evidence="8">
    <location>
        <begin position="333"/>
        <end position="352"/>
    </location>
</feature>
<gene>
    <name evidence="9" type="ORF">TWF730_004609</name>
</gene>
<keyword evidence="4 8" id="KW-0812">Transmembrane</keyword>
<comment type="caution">
    <text evidence="9">The sequence shown here is derived from an EMBL/GenBank/DDBJ whole genome shotgun (WGS) entry which is preliminary data.</text>
</comment>
<feature type="transmembrane region" description="Helical" evidence="8">
    <location>
        <begin position="683"/>
        <end position="708"/>
    </location>
</feature>
<feature type="transmembrane region" description="Helical" evidence="8">
    <location>
        <begin position="210"/>
        <end position="228"/>
    </location>
</feature>
<dbReference type="PANTHER" id="PTHR31645">
    <property type="entry name" value="OLIGOPEPTIDE TRANSPORTER YGL114W-RELATED"/>
    <property type="match status" value="1"/>
</dbReference>
<feature type="transmembrane region" description="Helical" evidence="8">
    <location>
        <begin position="103"/>
        <end position="127"/>
    </location>
</feature>
<keyword evidence="3" id="KW-0813">Transport</keyword>
<feature type="transmembrane region" description="Helical" evidence="8">
    <location>
        <begin position="306"/>
        <end position="327"/>
    </location>
</feature>
<evidence type="ECO:0000313" key="10">
    <source>
        <dbReference type="Proteomes" id="UP001373714"/>
    </source>
</evidence>
<feature type="transmembrane region" description="Helical" evidence="8">
    <location>
        <begin position="139"/>
        <end position="158"/>
    </location>
</feature>
<feature type="transmembrane region" description="Helical" evidence="8">
    <location>
        <begin position="598"/>
        <end position="619"/>
    </location>
</feature>
<evidence type="ECO:0000256" key="3">
    <source>
        <dbReference type="ARBA" id="ARBA00022448"/>
    </source>
</evidence>
<feature type="compositionally biased region" description="Low complexity" evidence="7">
    <location>
        <begin position="10"/>
        <end position="20"/>
    </location>
</feature>
<dbReference type="NCBIfam" id="TIGR00728">
    <property type="entry name" value="OPT_sfam"/>
    <property type="match status" value="1"/>
</dbReference>
<evidence type="ECO:0000313" key="9">
    <source>
        <dbReference type="EMBL" id="KAK6331534.1"/>
    </source>
</evidence>
<dbReference type="Proteomes" id="UP001373714">
    <property type="component" value="Unassembled WGS sequence"/>
</dbReference>